<dbReference type="PANTHER" id="PTHR23323">
    <property type="entry name" value="VACUOLAR PROTEIN SORTING-ASSOCIATED PROTEIN"/>
    <property type="match status" value="1"/>
</dbReference>
<dbReference type="Proteomes" id="UP000008312">
    <property type="component" value="Unassembled WGS sequence"/>
</dbReference>
<dbReference type="RefSeq" id="XP_012893686.1">
    <property type="nucleotide sequence ID" value="XM_013038232.1"/>
</dbReference>
<keyword evidence="3" id="KW-0863">Zinc-finger</keyword>
<dbReference type="GO" id="GO:0007032">
    <property type="term" value="P:endosome organization"/>
    <property type="evidence" value="ECO:0007669"/>
    <property type="project" value="TreeGrafter"/>
</dbReference>
<dbReference type="InterPro" id="IPR057308">
    <property type="entry name" value="CHCR_PEP5_VPS11"/>
</dbReference>
<organism evidence="8">
    <name type="scientific">Blastocystis hominis</name>
    <dbReference type="NCBI Taxonomy" id="12968"/>
    <lineage>
        <taxon>Eukaryota</taxon>
        <taxon>Sar</taxon>
        <taxon>Stramenopiles</taxon>
        <taxon>Bigyra</taxon>
        <taxon>Opalozoa</taxon>
        <taxon>Opalinata</taxon>
        <taxon>Blastocystidae</taxon>
        <taxon>Blastocystis</taxon>
    </lineage>
</organism>
<reference evidence="8" key="1">
    <citation type="submission" date="2010-02" db="EMBL/GenBank/DDBJ databases">
        <title>Sequencing and annotation of the Blastocystis hominis genome.</title>
        <authorList>
            <person name="Wincker P."/>
        </authorList>
    </citation>
    <scope>NUCLEOTIDE SEQUENCE</scope>
    <source>
        <strain evidence="8">Singapore isolate B</strain>
    </source>
</reference>
<dbReference type="GO" id="GO:0006904">
    <property type="term" value="P:vesicle docking involved in exocytosis"/>
    <property type="evidence" value="ECO:0007669"/>
    <property type="project" value="TreeGrafter"/>
</dbReference>
<evidence type="ECO:0000256" key="5">
    <source>
        <dbReference type="ARBA" id="ARBA00023136"/>
    </source>
</evidence>
<dbReference type="GO" id="GO:0005768">
    <property type="term" value="C:endosome"/>
    <property type="evidence" value="ECO:0007669"/>
    <property type="project" value="TreeGrafter"/>
</dbReference>
<evidence type="ECO:0000313" key="9">
    <source>
        <dbReference type="Proteomes" id="UP000008312"/>
    </source>
</evidence>
<dbReference type="GO" id="GO:0030897">
    <property type="term" value="C:HOPS complex"/>
    <property type="evidence" value="ECO:0007669"/>
    <property type="project" value="TreeGrafter"/>
</dbReference>
<dbReference type="Pfam" id="PF23356">
    <property type="entry name" value="TPR_PEP5_VPS11"/>
    <property type="match status" value="2"/>
</dbReference>
<dbReference type="OMA" id="YRENIMG"/>
<dbReference type="GO" id="GO:0008270">
    <property type="term" value="F:zinc ion binding"/>
    <property type="evidence" value="ECO:0007669"/>
    <property type="project" value="UniProtKB-KW"/>
</dbReference>
<proteinExistence type="predicted"/>
<dbReference type="GO" id="GO:0048284">
    <property type="term" value="P:organelle fusion"/>
    <property type="evidence" value="ECO:0007669"/>
    <property type="project" value="TreeGrafter"/>
</dbReference>
<evidence type="ECO:0000256" key="2">
    <source>
        <dbReference type="ARBA" id="ARBA00022723"/>
    </source>
</evidence>
<evidence type="ECO:0000256" key="3">
    <source>
        <dbReference type="ARBA" id="ARBA00022771"/>
    </source>
</evidence>
<dbReference type="AlphaFoldDB" id="D8LUZ9"/>
<evidence type="ECO:0000256" key="6">
    <source>
        <dbReference type="PROSITE-ProRule" id="PRU01006"/>
    </source>
</evidence>
<keyword evidence="5" id="KW-0472">Membrane</keyword>
<keyword evidence="4" id="KW-0862">Zinc</keyword>
<evidence type="ECO:0000256" key="7">
    <source>
        <dbReference type="SAM" id="Coils"/>
    </source>
</evidence>
<keyword evidence="9" id="KW-1185">Reference proteome</keyword>
<evidence type="ECO:0000256" key="1">
    <source>
        <dbReference type="ARBA" id="ARBA00004184"/>
    </source>
</evidence>
<dbReference type="PROSITE" id="PS50236">
    <property type="entry name" value="CHCR"/>
    <property type="match status" value="2"/>
</dbReference>
<gene>
    <name evidence="8" type="ORF">GSBLH_T00000086001</name>
</gene>
<dbReference type="PANTHER" id="PTHR23323:SF24">
    <property type="entry name" value="VACUOLAR PROTEIN SORTING-ASSOCIATED PROTEIN 11 HOMOLOG"/>
    <property type="match status" value="1"/>
</dbReference>
<dbReference type="EMBL" id="FN668638">
    <property type="protein sequence ID" value="CBK19638.2"/>
    <property type="molecule type" value="Genomic_DNA"/>
</dbReference>
<name>D8LUZ9_BLAHO</name>
<feature type="coiled-coil region" evidence="7">
    <location>
        <begin position="532"/>
        <end position="566"/>
    </location>
</feature>
<protein>
    <submittedName>
        <fullName evidence="8">Uncharacterized protein</fullName>
    </submittedName>
</protein>
<dbReference type="InParanoid" id="D8LUZ9"/>
<feature type="repeat" description="CHCR" evidence="6">
    <location>
        <begin position="140"/>
        <end position="288"/>
    </location>
</feature>
<dbReference type="GO" id="GO:0030674">
    <property type="term" value="F:protein-macromolecule adaptor activity"/>
    <property type="evidence" value="ECO:0007669"/>
    <property type="project" value="TreeGrafter"/>
</dbReference>
<accession>D8LUZ9</accession>
<dbReference type="GO" id="GO:0006886">
    <property type="term" value="P:intracellular protein transport"/>
    <property type="evidence" value="ECO:0007669"/>
    <property type="project" value="UniProtKB-UniRule"/>
</dbReference>
<evidence type="ECO:0000256" key="4">
    <source>
        <dbReference type="ARBA" id="ARBA00022833"/>
    </source>
</evidence>
<dbReference type="GeneID" id="24917408"/>
<keyword evidence="7" id="KW-0175">Coiled coil</keyword>
<sequence>MSASYLFPGKKKYIMSTKECAVVASFDENGQQVITIYNLANRFIEFASSLFRNGKTEFVNAIVSQWDSIFVMTRTKTVFCFQEKDLPTKLRSLYEKHQYPIALDVAIRSGMDVNGVLNIHRIYGDYLYDEDENEKAIEEYKQTIGFIEPSYVIKKFLDAQRMPQLATYLEALHQRSLANSEHTTLLINCYTKLKEKEKLHQFIYSDHAGIHFDVEMAVEVLRNAGCYEEALHLSKKHQLFMNHLRILIEDMQSFHGALAYIKSLPSELASTALQLYGKELLSHLSIETTNIIIQLCLPANSGFVPLPLEDGSRGEVVHFTGQDDEESLLNGCCVPDNFIQCFADSPRRLKQFLEAMLKYRAQCDTIVWNTTLELLLRKDLLREELREKGSDESELEAIYRENIMGLLRMPKAQYDVDQALVLVQMHNFEEGQLFLYERLQMHEMMLKLYINAGDVEHAIQLCKEHKTEDSSLWTQLLIFYSEMDSLDMEKLIEVLNYVYENRIISPLLALQLVSKNPKITLGGMRNFLIHCIEGKRQMIEEDRSKVAELRKEVEDMEAEMEDIKTYLFLEWRNS</sequence>
<dbReference type="InterPro" id="IPR000547">
    <property type="entry name" value="Clathrin_H-chain/VPS_repeat"/>
</dbReference>
<comment type="subcellular location">
    <subcellularLocation>
        <location evidence="1">Endomembrane system</location>
        <topology evidence="1">Peripheral membrane protein</topology>
    </subcellularLocation>
</comment>
<feature type="repeat" description="CHCR" evidence="6">
    <location>
        <begin position="323"/>
        <end position="489"/>
    </location>
</feature>
<keyword evidence="2" id="KW-0479">Metal-binding</keyword>
<dbReference type="GO" id="GO:0007033">
    <property type="term" value="P:vacuole organization"/>
    <property type="evidence" value="ECO:0007669"/>
    <property type="project" value="TreeGrafter"/>
</dbReference>
<evidence type="ECO:0000313" key="8">
    <source>
        <dbReference type="EMBL" id="CBK19638.2"/>
    </source>
</evidence>
<dbReference type="OrthoDB" id="26184at2759"/>